<evidence type="ECO:0000256" key="1">
    <source>
        <dbReference type="ARBA" id="ARBA00011046"/>
    </source>
</evidence>
<dbReference type="SUPFAM" id="SSF46785">
    <property type="entry name" value="Winged helix' DNA-binding domain"/>
    <property type="match status" value="1"/>
</dbReference>
<organism evidence="5 6">
    <name type="scientific">Streptomyces zingiberis</name>
    <dbReference type="NCBI Taxonomy" id="2053010"/>
    <lineage>
        <taxon>Bacteria</taxon>
        <taxon>Bacillati</taxon>
        <taxon>Actinomycetota</taxon>
        <taxon>Actinomycetes</taxon>
        <taxon>Kitasatosporales</taxon>
        <taxon>Streptomycetaceae</taxon>
        <taxon>Streptomyces</taxon>
    </lineage>
</organism>
<evidence type="ECO:0000313" key="5">
    <source>
        <dbReference type="EMBL" id="NJQ01691.1"/>
    </source>
</evidence>
<proteinExistence type="inferred from homology"/>
<dbReference type="InterPro" id="IPR036388">
    <property type="entry name" value="WH-like_DNA-bd_sf"/>
</dbReference>
<keyword evidence="6" id="KW-1185">Reference proteome</keyword>
<evidence type="ECO:0000256" key="3">
    <source>
        <dbReference type="ARBA" id="ARBA00023125"/>
    </source>
</evidence>
<dbReference type="EMBL" id="JAATEN010000009">
    <property type="protein sequence ID" value="NJQ01691.1"/>
    <property type="molecule type" value="Genomic_DNA"/>
</dbReference>
<dbReference type="InterPro" id="IPR036390">
    <property type="entry name" value="WH_DNA-bd_sf"/>
</dbReference>
<dbReference type="RefSeq" id="WP_168102311.1">
    <property type="nucleotide sequence ID" value="NZ_JAATEN010000009.1"/>
</dbReference>
<evidence type="ECO:0000313" key="6">
    <source>
        <dbReference type="Proteomes" id="UP000695264"/>
    </source>
</evidence>
<comment type="caution">
    <text evidence="5">The sequence shown here is derived from an EMBL/GenBank/DDBJ whole genome shotgun (WGS) entry which is preliminary data.</text>
</comment>
<keyword evidence="3" id="KW-0238">DNA-binding</keyword>
<accession>A0ABX1BYX7</accession>
<name>A0ABX1BYX7_9ACTN</name>
<protein>
    <submittedName>
        <fullName evidence="5">BlaI/MecI/CopY family transcriptional regulator</fullName>
    </submittedName>
</protein>
<sequence length="127" mass="13478">MRPLGELEAEIMDRLWNWDRPATARELLDDLGTTRPIAYSTVRTVAGILVRKGLLRREMAGRAWRYAPTATRPQFTAALMREVLAGTPDPAGALASFVEQISATETAALRSALRDGPGGGGGGGGTG</sequence>
<reference evidence="5 6" key="1">
    <citation type="submission" date="2020-03" db="EMBL/GenBank/DDBJ databases">
        <title>WGS of actinomycetes isolated from Thailand.</title>
        <authorList>
            <person name="Thawai C."/>
        </authorList>
    </citation>
    <scope>NUCLEOTIDE SEQUENCE [LARGE SCALE GENOMIC DNA]</scope>
    <source>
        <strain evidence="5 6">PLAI 1-29</strain>
    </source>
</reference>
<dbReference type="Pfam" id="PF03965">
    <property type="entry name" value="Penicillinase_R"/>
    <property type="match status" value="1"/>
</dbReference>
<evidence type="ECO:0000256" key="2">
    <source>
        <dbReference type="ARBA" id="ARBA00023015"/>
    </source>
</evidence>
<dbReference type="InterPro" id="IPR005650">
    <property type="entry name" value="BlaI_family"/>
</dbReference>
<dbReference type="Gene3D" id="6.10.140.850">
    <property type="match status" value="1"/>
</dbReference>
<keyword evidence="2" id="KW-0805">Transcription regulation</keyword>
<dbReference type="Gene3D" id="1.10.10.10">
    <property type="entry name" value="Winged helix-like DNA-binding domain superfamily/Winged helix DNA-binding domain"/>
    <property type="match status" value="1"/>
</dbReference>
<keyword evidence="4" id="KW-0804">Transcription</keyword>
<dbReference type="Proteomes" id="UP000695264">
    <property type="component" value="Unassembled WGS sequence"/>
</dbReference>
<gene>
    <name evidence="5" type="ORF">HCK00_14425</name>
</gene>
<comment type="similarity">
    <text evidence="1">Belongs to the BlaI transcriptional regulatory family.</text>
</comment>
<evidence type="ECO:0000256" key="4">
    <source>
        <dbReference type="ARBA" id="ARBA00023163"/>
    </source>
</evidence>